<dbReference type="PANTHER" id="PTHR35730:SF2">
    <property type="entry name" value="KINETOCHORE PROTEIN SPC24 HOMOLOG-RELATED"/>
    <property type="match status" value="1"/>
</dbReference>
<dbReference type="AlphaFoldDB" id="A0AAV8UCZ1"/>
<gene>
    <name evidence="2" type="ORF">K2173_008490</name>
</gene>
<feature type="coiled-coil region" evidence="1">
    <location>
        <begin position="58"/>
        <end position="143"/>
    </location>
</feature>
<organism evidence="2 3">
    <name type="scientific">Erythroxylum novogranatense</name>
    <dbReference type="NCBI Taxonomy" id="1862640"/>
    <lineage>
        <taxon>Eukaryota</taxon>
        <taxon>Viridiplantae</taxon>
        <taxon>Streptophyta</taxon>
        <taxon>Embryophyta</taxon>
        <taxon>Tracheophyta</taxon>
        <taxon>Spermatophyta</taxon>
        <taxon>Magnoliopsida</taxon>
        <taxon>eudicotyledons</taxon>
        <taxon>Gunneridae</taxon>
        <taxon>Pentapetalae</taxon>
        <taxon>rosids</taxon>
        <taxon>fabids</taxon>
        <taxon>Malpighiales</taxon>
        <taxon>Erythroxylaceae</taxon>
        <taxon>Erythroxylum</taxon>
    </lineage>
</organism>
<evidence type="ECO:0000313" key="2">
    <source>
        <dbReference type="EMBL" id="KAJ8898988.1"/>
    </source>
</evidence>
<keyword evidence="1" id="KW-0175">Coiled coil</keyword>
<comment type="caution">
    <text evidence="2">The sequence shown here is derived from an EMBL/GenBank/DDBJ whole genome shotgun (WGS) entry which is preliminary data.</text>
</comment>
<dbReference type="GO" id="GO:0051983">
    <property type="term" value="P:regulation of chromosome segregation"/>
    <property type="evidence" value="ECO:0007669"/>
    <property type="project" value="InterPro"/>
</dbReference>
<proteinExistence type="predicted"/>
<dbReference type="Gene3D" id="3.30.160.570">
    <property type="entry name" value="Ncd80 complex, Spc24 subunit"/>
    <property type="match status" value="1"/>
</dbReference>
<evidence type="ECO:0000313" key="3">
    <source>
        <dbReference type="Proteomes" id="UP001159364"/>
    </source>
</evidence>
<reference evidence="2 3" key="1">
    <citation type="submission" date="2021-09" db="EMBL/GenBank/DDBJ databases">
        <title>Genomic insights and catalytic innovation underlie evolution of tropane alkaloids biosynthesis.</title>
        <authorList>
            <person name="Wang Y.-J."/>
            <person name="Tian T."/>
            <person name="Huang J.-P."/>
            <person name="Huang S.-X."/>
        </authorList>
    </citation>
    <scope>NUCLEOTIDE SEQUENCE [LARGE SCALE GENOMIC DNA]</scope>
    <source>
        <strain evidence="2">KIB-2018</strain>
        <tissue evidence="2">Leaf</tissue>
    </source>
</reference>
<evidence type="ECO:0000256" key="1">
    <source>
        <dbReference type="SAM" id="Coils"/>
    </source>
</evidence>
<protein>
    <recommendedName>
        <fullName evidence="4">Kinetochore protein Spc24</fullName>
    </recommendedName>
</protein>
<sequence length="201" mass="23572">MGDLSGKFDVEKLISYSDDLVAVLKEKRDINNLTHCLEHCEVLGSSCNTESDDVLTLLRGYEKKLDECKQKTEKAKFEISADDELELLQKELEREIEKERLLMQELRFINKEVNNLEGQRISVEEQRQHIKKLEQEELRFQRKLSMYASVANVIPNLDDHSKVSGYVVDRDKQRVEVFEFDPSEMNAFDTCQSIWKLINLR</sequence>
<dbReference type="InterPro" id="IPR044951">
    <property type="entry name" value="SPC24-like"/>
</dbReference>
<dbReference type="Proteomes" id="UP001159364">
    <property type="component" value="Linkage Group LG08"/>
</dbReference>
<accession>A0AAV8UCZ1</accession>
<evidence type="ECO:0008006" key="4">
    <source>
        <dbReference type="Google" id="ProtNLM"/>
    </source>
</evidence>
<dbReference type="EMBL" id="JAIWQS010000008">
    <property type="protein sequence ID" value="KAJ8898988.1"/>
    <property type="molecule type" value="Genomic_DNA"/>
</dbReference>
<name>A0AAV8UCZ1_9ROSI</name>
<dbReference type="PANTHER" id="PTHR35730">
    <property type="entry name" value="KINETOCHORE PROTEIN SPC24 HOMOLOG-RELATED"/>
    <property type="match status" value="1"/>
</dbReference>
<keyword evidence="3" id="KW-1185">Reference proteome</keyword>